<protein>
    <submittedName>
        <fullName evidence="1">Uncharacterized protein</fullName>
    </submittedName>
</protein>
<evidence type="ECO:0000313" key="2">
    <source>
        <dbReference type="Proteomes" id="UP000237000"/>
    </source>
</evidence>
<name>A0A2P5FSU2_TREOI</name>
<gene>
    <name evidence="1" type="ORF">TorRG33x02_035090</name>
</gene>
<sequence>MNYDCSVVVNGCVHWPLSYYENIGTNHSIYKFGIIAFDLNTEIFKLIKSPQPHVEGHYEQSI</sequence>
<reference evidence="2" key="1">
    <citation type="submission" date="2016-06" db="EMBL/GenBank/DDBJ databases">
        <title>Parallel loss of symbiosis genes in relatives of nitrogen-fixing non-legume Parasponia.</title>
        <authorList>
            <person name="Van Velzen R."/>
            <person name="Holmer R."/>
            <person name="Bu F."/>
            <person name="Rutten L."/>
            <person name="Van Zeijl A."/>
            <person name="Liu W."/>
            <person name="Santuari L."/>
            <person name="Cao Q."/>
            <person name="Sharma T."/>
            <person name="Shen D."/>
            <person name="Roswanjaya Y."/>
            <person name="Wardhani T."/>
            <person name="Kalhor M.S."/>
            <person name="Jansen J."/>
            <person name="Van den Hoogen J."/>
            <person name="Gungor B."/>
            <person name="Hartog M."/>
            <person name="Hontelez J."/>
            <person name="Verver J."/>
            <person name="Yang W.-C."/>
            <person name="Schijlen E."/>
            <person name="Repin R."/>
            <person name="Schilthuizen M."/>
            <person name="Schranz E."/>
            <person name="Heidstra R."/>
            <person name="Miyata K."/>
            <person name="Fedorova E."/>
            <person name="Kohlen W."/>
            <person name="Bisseling T."/>
            <person name="Smit S."/>
            <person name="Geurts R."/>
        </authorList>
    </citation>
    <scope>NUCLEOTIDE SEQUENCE [LARGE SCALE GENOMIC DNA]</scope>
    <source>
        <strain evidence="2">cv. RG33-2</strain>
    </source>
</reference>
<dbReference type="Proteomes" id="UP000237000">
    <property type="component" value="Unassembled WGS sequence"/>
</dbReference>
<dbReference type="InParanoid" id="A0A2P5FSU2"/>
<accession>A0A2P5FSU2</accession>
<dbReference type="EMBL" id="JXTC01000011">
    <property type="protein sequence ID" value="POO00878.1"/>
    <property type="molecule type" value="Genomic_DNA"/>
</dbReference>
<dbReference type="OrthoDB" id="1630514at2759"/>
<evidence type="ECO:0000313" key="1">
    <source>
        <dbReference type="EMBL" id="POO00878.1"/>
    </source>
</evidence>
<organism evidence="1 2">
    <name type="scientific">Trema orientale</name>
    <name type="common">Charcoal tree</name>
    <name type="synonym">Celtis orientalis</name>
    <dbReference type="NCBI Taxonomy" id="63057"/>
    <lineage>
        <taxon>Eukaryota</taxon>
        <taxon>Viridiplantae</taxon>
        <taxon>Streptophyta</taxon>
        <taxon>Embryophyta</taxon>
        <taxon>Tracheophyta</taxon>
        <taxon>Spermatophyta</taxon>
        <taxon>Magnoliopsida</taxon>
        <taxon>eudicotyledons</taxon>
        <taxon>Gunneridae</taxon>
        <taxon>Pentapetalae</taxon>
        <taxon>rosids</taxon>
        <taxon>fabids</taxon>
        <taxon>Rosales</taxon>
        <taxon>Cannabaceae</taxon>
        <taxon>Trema</taxon>
    </lineage>
</organism>
<feature type="non-terminal residue" evidence="1">
    <location>
        <position position="62"/>
    </location>
</feature>
<proteinExistence type="predicted"/>
<dbReference type="AlphaFoldDB" id="A0A2P5FSU2"/>
<keyword evidence="2" id="KW-1185">Reference proteome</keyword>
<comment type="caution">
    <text evidence="1">The sequence shown here is derived from an EMBL/GenBank/DDBJ whole genome shotgun (WGS) entry which is preliminary data.</text>
</comment>